<organism evidence="2 3">
    <name type="scientific">Thermomonospora cellulosilytica</name>
    <dbReference type="NCBI Taxonomy" id="1411118"/>
    <lineage>
        <taxon>Bacteria</taxon>
        <taxon>Bacillati</taxon>
        <taxon>Actinomycetota</taxon>
        <taxon>Actinomycetes</taxon>
        <taxon>Streptosporangiales</taxon>
        <taxon>Thermomonosporaceae</taxon>
        <taxon>Thermomonospora</taxon>
    </lineage>
</organism>
<evidence type="ECO:0000313" key="2">
    <source>
        <dbReference type="EMBL" id="MBA9005858.1"/>
    </source>
</evidence>
<evidence type="ECO:0000313" key="3">
    <source>
        <dbReference type="Proteomes" id="UP000539313"/>
    </source>
</evidence>
<gene>
    <name evidence="2" type="ORF">HNR21_004740</name>
</gene>
<sequence>MIGSQVGSLRPSPSAGQCSEIARHVPHPPPRRHATRCARQIGQDGRPSPSG</sequence>
<keyword evidence="3" id="KW-1185">Reference proteome</keyword>
<evidence type="ECO:0000256" key="1">
    <source>
        <dbReference type="SAM" id="MobiDB-lite"/>
    </source>
</evidence>
<accession>A0A7W3N1K4</accession>
<feature type="compositionally biased region" description="Basic residues" evidence="1">
    <location>
        <begin position="24"/>
        <end position="36"/>
    </location>
</feature>
<proteinExistence type="predicted"/>
<feature type="region of interest" description="Disordered" evidence="1">
    <location>
        <begin position="1"/>
        <end position="51"/>
    </location>
</feature>
<name>A0A7W3N1K4_9ACTN</name>
<comment type="caution">
    <text evidence="2">The sequence shown here is derived from an EMBL/GenBank/DDBJ whole genome shotgun (WGS) entry which is preliminary data.</text>
</comment>
<protein>
    <submittedName>
        <fullName evidence="2">Uncharacterized protein</fullName>
    </submittedName>
</protein>
<reference evidence="2 3" key="1">
    <citation type="submission" date="2020-08" db="EMBL/GenBank/DDBJ databases">
        <title>Sequencing the genomes of 1000 actinobacteria strains.</title>
        <authorList>
            <person name="Klenk H.-P."/>
        </authorList>
    </citation>
    <scope>NUCLEOTIDE SEQUENCE [LARGE SCALE GENOMIC DNA]</scope>
    <source>
        <strain evidence="2 3">DSM 45823</strain>
    </source>
</reference>
<dbReference type="AlphaFoldDB" id="A0A7W3N1K4"/>
<dbReference type="EMBL" id="JACJII010000001">
    <property type="protein sequence ID" value="MBA9005858.1"/>
    <property type="molecule type" value="Genomic_DNA"/>
</dbReference>
<dbReference type="Proteomes" id="UP000539313">
    <property type="component" value="Unassembled WGS sequence"/>
</dbReference>